<reference evidence="2 3" key="2">
    <citation type="journal article" date="2013" name="Plant Cell Physiol.">
        <title>Rice Annotation Project Database (RAP-DB): an integrative and interactive database for rice genomics.</title>
        <authorList>
            <person name="Sakai H."/>
            <person name="Lee S.S."/>
            <person name="Tanaka T."/>
            <person name="Numa H."/>
            <person name="Kim J."/>
            <person name="Kawahara Y."/>
            <person name="Wakimoto H."/>
            <person name="Yang C.C."/>
            <person name="Iwamoto M."/>
            <person name="Abe T."/>
            <person name="Yamada Y."/>
            <person name="Muto A."/>
            <person name="Inokuchi H."/>
            <person name="Ikemura T."/>
            <person name="Matsumoto T."/>
            <person name="Sasaki T."/>
            <person name="Itoh T."/>
        </authorList>
    </citation>
    <scope>NUCLEOTIDE SEQUENCE [LARGE SCALE GENOMIC DNA]</scope>
    <source>
        <strain evidence="3">cv. Nipponbare</strain>
    </source>
</reference>
<dbReference type="InParanoid" id="A0A0P0VWE0"/>
<organism evidence="2 3">
    <name type="scientific">Oryza sativa subsp. japonica</name>
    <name type="common">Rice</name>
    <dbReference type="NCBI Taxonomy" id="39947"/>
    <lineage>
        <taxon>Eukaryota</taxon>
        <taxon>Viridiplantae</taxon>
        <taxon>Streptophyta</taxon>
        <taxon>Embryophyta</taxon>
        <taxon>Tracheophyta</taxon>
        <taxon>Spermatophyta</taxon>
        <taxon>Magnoliopsida</taxon>
        <taxon>Liliopsida</taxon>
        <taxon>Poales</taxon>
        <taxon>Poaceae</taxon>
        <taxon>BOP clade</taxon>
        <taxon>Oryzoideae</taxon>
        <taxon>Oryzeae</taxon>
        <taxon>Oryzinae</taxon>
        <taxon>Oryza</taxon>
        <taxon>Oryza sativa</taxon>
    </lineage>
</organism>
<dbReference type="EMBL" id="AP014959">
    <property type="protein sequence ID" value="BAS83706.1"/>
    <property type="molecule type" value="Genomic_DNA"/>
</dbReference>
<dbReference type="Gramene" id="Os03t0294975-00">
    <property type="protein sequence ID" value="Os03t0294975-00"/>
    <property type="gene ID" value="Os03g0294975"/>
</dbReference>
<feature type="chain" id="PRO_5006056471" evidence="1">
    <location>
        <begin position="22"/>
        <end position="101"/>
    </location>
</feature>
<dbReference type="Proteomes" id="UP000059680">
    <property type="component" value="Chromosome 3"/>
</dbReference>
<reference evidence="2 3" key="3">
    <citation type="journal article" date="2013" name="Rice">
        <title>Improvement of the Oryza sativa Nipponbare reference genome using next generation sequence and optical map data.</title>
        <authorList>
            <person name="Kawahara Y."/>
            <person name="de la Bastide M."/>
            <person name="Hamilton J.P."/>
            <person name="Kanamori H."/>
            <person name="McCombie W.R."/>
            <person name="Ouyang S."/>
            <person name="Schwartz D.C."/>
            <person name="Tanaka T."/>
            <person name="Wu J."/>
            <person name="Zhou S."/>
            <person name="Childs K.L."/>
            <person name="Davidson R.M."/>
            <person name="Lin H."/>
            <person name="Quesada-Ocampo L."/>
            <person name="Vaillancourt B."/>
            <person name="Sakai H."/>
            <person name="Lee S.S."/>
            <person name="Kim J."/>
            <person name="Numa H."/>
            <person name="Itoh T."/>
            <person name="Buell C.R."/>
            <person name="Matsumoto T."/>
        </authorList>
    </citation>
    <scope>NUCLEOTIDE SEQUENCE [LARGE SCALE GENOMIC DNA]</scope>
    <source>
        <strain evidence="3">cv. Nipponbare</strain>
    </source>
</reference>
<keyword evidence="1" id="KW-0732">Signal</keyword>
<dbReference type="AlphaFoldDB" id="A0A0P0VWE0"/>
<evidence type="ECO:0000256" key="1">
    <source>
        <dbReference type="SAM" id="SignalP"/>
    </source>
</evidence>
<name>A0A0P0VWE0_ORYSJ</name>
<reference evidence="3" key="1">
    <citation type="journal article" date="2005" name="Nature">
        <title>The map-based sequence of the rice genome.</title>
        <authorList>
            <consortium name="International rice genome sequencing project (IRGSP)"/>
            <person name="Matsumoto T."/>
            <person name="Wu J."/>
            <person name="Kanamori H."/>
            <person name="Katayose Y."/>
            <person name="Fujisawa M."/>
            <person name="Namiki N."/>
            <person name="Mizuno H."/>
            <person name="Yamamoto K."/>
            <person name="Antonio B.A."/>
            <person name="Baba T."/>
            <person name="Sakata K."/>
            <person name="Nagamura Y."/>
            <person name="Aoki H."/>
            <person name="Arikawa K."/>
            <person name="Arita K."/>
            <person name="Bito T."/>
            <person name="Chiden Y."/>
            <person name="Fujitsuka N."/>
            <person name="Fukunaka R."/>
            <person name="Hamada M."/>
            <person name="Harada C."/>
            <person name="Hayashi A."/>
            <person name="Hijishita S."/>
            <person name="Honda M."/>
            <person name="Hosokawa S."/>
            <person name="Ichikawa Y."/>
            <person name="Idonuma A."/>
            <person name="Iijima M."/>
            <person name="Ikeda M."/>
            <person name="Ikeno M."/>
            <person name="Ito K."/>
            <person name="Ito S."/>
            <person name="Ito T."/>
            <person name="Ito Y."/>
            <person name="Ito Y."/>
            <person name="Iwabuchi A."/>
            <person name="Kamiya K."/>
            <person name="Karasawa W."/>
            <person name="Kurita K."/>
            <person name="Katagiri S."/>
            <person name="Kikuta A."/>
            <person name="Kobayashi H."/>
            <person name="Kobayashi N."/>
            <person name="Machita K."/>
            <person name="Maehara T."/>
            <person name="Masukawa M."/>
            <person name="Mizubayashi T."/>
            <person name="Mukai Y."/>
            <person name="Nagasaki H."/>
            <person name="Nagata Y."/>
            <person name="Naito S."/>
            <person name="Nakashima M."/>
            <person name="Nakama Y."/>
            <person name="Nakamichi Y."/>
            <person name="Nakamura M."/>
            <person name="Meguro A."/>
            <person name="Negishi M."/>
            <person name="Ohta I."/>
            <person name="Ohta T."/>
            <person name="Okamoto M."/>
            <person name="Ono N."/>
            <person name="Saji S."/>
            <person name="Sakaguchi M."/>
            <person name="Sakai K."/>
            <person name="Shibata M."/>
            <person name="Shimokawa T."/>
            <person name="Song J."/>
            <person name="Takazaki Y."/>
            <person name="Terasawa K."/>
            <person name="Tsugane M."/>
            <person name="Tsuji K."/>
            <person name="Ueda S."/>
            <person name="Waki K."/>
            <person name="Yamagata H."/>
            <person name="Yamamoto M."/>
            <person name="Yamamoto S."/>
            <person name="Yamane H."/>
            <person name="Yoshiki S."/>
            <person name="Yoshihara R."/>
            <person name="Yukawa K."/>
            <person name="Zhong H."/>
            <person name="Yano M."/>
            <person name="Yuan Q."/>
            <person name="Ouyang S."/>
            <person name="Liu J."/>
            <person name="Jones K.M."/>
            <person name="Gansberger K."/>
            <person name="Moffat K."/>
            <person name="Hill J."/>
            <person name="Bera J."/>
            <person name="Fadrosh D."/>
            <person name="Jin S."/>
            <person name="Johri S."/>
            <person name="Kim M."/>
            <person name="Overton L."/>
            <person name="Reardon M."/>
            <person name="Tsitrin T."/>
            <person name="Vuong H."/>
            <person name="Weaver B."/>
            <person name="Ciecko A."/>
            <person name="Tallon L."/>
            <person name="Jackson J."/>
            <person name="Pai G."/>
            <person name="Aken S.V."/>
            <person name="Utterback T."/>
            <person name="Reidmuller S."/>
            <person name="Feldblyum T."/>
            <person name="Hsiao J."/>
            <person name="Zismann V."/>
            <person name="Iobst S."/>
            <person name="de Vazeille A.R."/>
            <person name="Buell C.R."/>
            <person name="Ying K."/>
            <person name="Li Y."/>
            <person name="Lu T."/>
            <person name="Huang Y."/>
            <person name="Zhao Q."/>
            <person name="Feng Q."/>
            <person name="Zhang L."/>
            <person name="Zhu J."/>
            <person name="Weng Q."/>
            <person name="Mu J."/>
            <person name="Lu Y."/>
            <person name="Fan D."/>
            <person name="Liu Y."/>
            <person name="Guan J."/>
            <person name="Zhang Y."/>
            <person name="Yu S."/>
            <person name="Liu X."/>
            <person name="Zhang Y."/>
            <person name="Hong G."/>
            <person name="Han B."/>
            <person name="Choisne N."/>
            <person name="Demange N."/>
            <person name="Orjeda G."/>
            <person name="Samain S."/>
            <person name="Cattolico L."/>
            <person name="Pelletier E."/>
            <person name="Couloux A."/>
            <person name="Segurens B."/>
            <person name="Wincker P."/>
            <person name="D'Hont A."/>
            <person name="Scarpelli C."/>
            <person name="Weissenbach J."/>
            <person name="Salanoubat M."/>
            <person name="Quetier F."/>
            <person name="Yu Y."/>
            <person name="Kim H.R."/>
            <person name="Rambo T."/>
            <person name="Currie J."/>
            <person name="Collura K."/>
            <person name="Luo M."/>
            <person name="Yang T."/>
            <person name="Ammiraju J.S.S."/>
            <person name="Engler F."/>
            <person name="Soderlund C."/>
            <person name="Wing R.A."/>
            <person name="Palmer L.E."/>
            <person name="de la Bastide M."/>
            <person name="Spiegel L."/>
            <person name="Nascimento L."/>
            <person name="Zutavern T."/>
            <person name="O'Shaughnessy A."/>
            <person name="Dike S."/>
            <person name="Dedhia N."/>
            <person name="Preston R."/>
            <person name="Balija V."/>
            <person name="McCombie W.R."/>
            <person name="Chow T."/>
            <person name="Chen H."/>
            <person name="Chung M."/>
            <person name="Chen C."/>
            <person name="Shaw J."/>
            <person name="Wu H."/>
            <person name="Hsiao K."/>
            <person name="Chao Y."/>
            <person name="Chu M."/>
            <person name="Cheng C."/>
            <person name="Hour A."/>
            <person name="Lee P."/>
            <person name="Lin S."/>
            <person name="Lin Y."/>
            <person name="Liou J."/>
            <person name="Liu S."/>
            <person name="Hsing Y."/>
            <person name="Raghuvanshi S."/>
            <person name="Mohanty A."/>
            <person name="Bharti A.K."/>
            <person name="Gaur A."/>
            <person name="Gupta V."/>
            <person name="Kumar D."/>
            <person name="Ravi V."/>
            <person name="Vij S."/>
            <person name="Kapur A."/>
            <person name="Khurana P."/>
            <person name="Khurana P."/>
            <person name="Khurana J.P."/>
            <person name="Tyagi A.K."/>
            <person name="Gaikwad K."/>
            <person name="Singh A."/>
            <person name="Dalal V."/>
            <person name="Srivastava S."/>
            <person name="Dixit A."/>
            <person name="Pal A.K."/>
            <person name="Ghazi I.A."/>
            <person name="Yadav M."/>
            <person name="Pandit A."/>
            <person name="Bhargava A."/>
            <person name="Sureshbabu K."/>
            <person name="Batra K."/>
            <person name="Sharma T.R."/>
            <person name="Mohapatra T."/>
            <person name="Singh N.K."/>
            <person name="Messing J."/>
            <person name="Nelson A.B."/>
            <person name="Fuks G."/>
            <person name="Kavchok S."/>
            <person name="Keizer G."/>
            <person name="Linton E."/>
            <person name="Llaca V."/>
            <person name="Song R."/>
            <person name="Tanyolac B."/>
            <person name="Young S."/>
            <person name="Ho-Il K."/>
            <person name="Hahn J.H."/>
            <person name="Sangsakoo G."/>
            <person name="Vanavichit A."/>
            <person name="de Mattos Luiz.A.T."/>
            <person name="Zimmer P.D."/>
            <person name="Malone G."/>
            <person name="Dellagostin O."/>
            <person name="de Oliveira A.C."/>
            <person name="Bevan M."/>
            <person name="Bancroft I."/>
            <person name="Minx P."/>
            <person name="Cordum H."/>
            <person name="Wilson R."/>
            <person name="Cheng Z."/>
            <person name="Jin W."/>
            <person name="Jiang J."/>
            <person name="Leong S.A."/>
            <person name="Iwama H."/>
            <person name="Gojobori T."/>
            <person name="Itoh T."/>
            <person name="Niimura Y."/>
            <person name="Fujii Y."/>
            <person name="Habara T."/>
            <person name="Sakai H."/>
            <person name="Sato Y."/>
            <person name="Wilson G."/>
            <person name="Kumar K."/>
            <person name="McCouch S."/>
            <person name="Juretic N."/>
            <person name="Hoen D."/>
            <person name="Wright S."/>
            <person name="Bruskiewich R."/>
            <person name="Bureau T."/>
            <person name="Miyao A."/>
            <person name="Hirochika H."/>
            <person name="Nishikawa T."/>
            <person name="Kadowaki K."/>
            <person name="Sugiura M."/>
            <person name="Burr B."/>
            <person name="Sasaki T."/>
        </authorList>
    </citation>
    <scope>NUCLEOTIDE SEQUENCE [LARGE SCALE GENOMIC DNA]</scope>
    <source>
        <strain evidence="3">cv. Nipponbare</strain>
    </source>
</reference>
<dbReference type="PaxDb" id="39947-A0A0P0VWE0"/>
<feature type="signal peptide" evidence="1">
    <location>
        <begin position="1"/>
        <end position="21"/>
    </location>
</feature>
<keyword evidence="3" id="KW-1185">Reference proteome</keyword>
<evidence type="ECO:0000313" key="2">
    <source>
        <dbReference type="EMBL" id="BAS83706.1"/>
    </source>
</evidence>
<gene>
    <name evidence="2" type="ordered locus">Os03g0294975</name>
    <name evidence="2" type="ORF">OSNPB_030294975</name>
</gene>
<accession>A0A0P0VWE0</accession>
<evidence type="ECO:0000313" key="3">
    <source>
        <dbReference type="Proteomes" id="UP000059680"/>
    </source>
</evidence>
<sequence length="101" mass="11167">MQNEYGLAFIIFLGLPSFSSVIPWTSEKTTRSPSWNSRRSSSTQDIIAGLSLLMDAIIPVCGSSPSTSRTVNLGPKSQNTLPKRPQTSALIKEIEGWWLRQ</sequence>
<proteinExistence type="predicted"/>
<protein>
    <submittedName>
        <fullName evidence="2">Os03g0294975 protein</fullName>
    </submittedName>
</protein>